<evidence type="ECO:0000256" key="4">
    <source>
        <dbReference type="ARBA" id="ARBA00022519"/>
    </source>
</evidence>
<evidence type="ECO:0000256" key="8">
    <source>
        <dbReference type="ARBA" id="ARBA00039381"/>
    </source>
</evidence>
<comment type="subcellular location">
    <subcellularLocation>
        <location evidence="1">Cell membrane</location>
        <topology evidence="1">Multi-pass membrane protein</topology>
    </subcellularLocation>
</comment>
<protein>
    <recommendedName>
        <fullName evidence="8">Autoinducer 2 import system permease protein LsrD</fullName>
    </recommendedName>
</protein>
<evidence type="ECO:0000313" key="10">
    <source>
        <dbReference type="EMBL" id="GFZ78775.1"/>
    </source>
</evidence>
<evidence type="ECO:0000256" key="9">
    <source>
        <dbReference type="SAM" id="Phobius"/>
    </source>
</evidence>
<proteinExistence type="predicted"/>
<dbReference type="CDD" id="cd06579">
    <property type="entry name" value="TM_PBP1_transp_AraH_like"/>
    <property type="match status" value="1"/>
</dbReference>
<feature type="transmembrane region" description="Helical" evidence="9">
    <location>
        <begin position="59"/>
        <end position="86"/>
    </location>
</feature>
<accession>A0ABQ1ENH5</accession>
<keyword evidence="4" id="KW-0997">Cell inner membrane</keyword>
<organism evidence="10 11">
    <name type="scientific">Paenibacillus marchantiophytorum</name>
    <dbReference type="NCBI Taxonomy" id="1619310"/>
    <lineage>
        <taxon>Bacteria</taxon>
        <taxon>Bacillati</taxon>
        <taxon>Bacillota</taxon>
        <taxon>Bacilli</taxon>
        <taxon>Bacillales</taxon>
        <taxon>Paenibacillaceae</taxon>
        <taxon>Paenibacillus</taxon>
    </lineage>
</organism>
<reference evidence="11" key="1">
    <citation type="journal article" date="2019" name="Int. J. Syst. Evol. Microbiol.">
        <title>The Global Catalogue of Microorganisms (GCM) 10K type strain sequencing project: providing services to taxonomists for standard genome sequencing and annotation.</title>
        <authorList>
            <consortium name="The Broad Institute Genomics Platform"/>
            <consortium name="The Broad Institute Genome Sequencing Center for Infectious Disease"/>
            <person name="Wu L."/>
            <person name="Ma J."/>
        </authorList>
    </citation>
    <scope>NUCLEOTIDE SEQUENCE [LARGE SCALE GENOMIC DNA]</scope>
    <source>
        <strain evidence="11">CGMCC 1.15043</strain>
    </source>
</reference>
<sequence>MKLILSRQTSKEVLGVYGLLLIVILLFAVISPGSFSIAHLLDVIRQASPLGIIAIGQTLVLLVAGIDLSVGATISLVNVLAASIMLGDNGNILTAVLFTLLISATIGLINGLAITFIRIPSFLVTLSMSLVIQGIYLVYTKGSPKGNIAPAFRVISDGWWGPIPVASIIWIGIWLLFAFLLYRTIWGRRIYATGGNIQTSRLSGIGVNRVVVTMFVLSALLAGITGLMISAYIGVASNGVGNIYTLNSIAATVIGGTAFSGGKGGLAGTFAGVLIMVLLQSLMTVMNIPEAGKYMSQGVIIAVMVGINQRRTLSRS</sequence>
<gene>
    <name evidence="10" type="ORF">GCM10008018_25390</name>
</gene>
<evidence type="ECO:0000256" key="3">
    <source>
        <dbReference type="ARBA" id="ARBA00022475"/>
    </source>
</evidence>
<feature type="transmembrane region" description="Helical" evidence="9">
    <location>
        <begin position="159"/>
        <end position="182"/>
    </location>
</feature>
<feature type="transmembrane region" description="Helical" evidence="9">
    <location>
        <begin position="16"/>
        <end position="38"/>
    </location>
</feature>
<keyword evidence="11" id="KW-1185">Reference proteome</keyword>
<keyword evidence="2" id="KW-0813">Transport</keyword>
<feature type="transmembrane region" description="Helical" evidence="9">
    <location>
        <begin position="92"/>
        <end position="114"/>
    </location>
</feature>
<keyword evidence="3" id="KW-1003">Cell membrane</keyword>
<dbReference type="PANTHER" id="PTHR32196:SF71">
    <property type="entry name" value="AUTOINDUCER 2 IMPORT SYSTEM PERMEASE PROTEIN LSRD"/>
    <property type="match status" value="1"/>
</dbReference>
<keyword evidence="7 9" id="KW-0472">Membrane</keyword>
<dbReference type="Proteomes" id="UP000615455">
    <property type="component" value="Unassembled WGS sequence"/>
</dbReference>
<comment type="caution">
    <text evidence="10">The sequence shown here is derived from an EMBL/GenBank/DDBJ whole genome shotgun (WGS) entry which is preliminary data.</text>
</comment>
<feature type="transmembrane region" description="Helical" evidence="9">
    <location>
        <begin position="210"/>
        <end position="235"/>
    </location>
</feature>
<dbReference type="InterPro" id="IPR001851">
    <property type="entry name" value="ABC_transp_permease"/>
</dbReference>
<dbReference type="RefSeq" id="WP_189011980.1">
    <property type="nucleotide sequence ID" value="NZ_BMHE01000010.1"/>
</dbReference>
<dbReference type="EMBL" id="BMHE01000010">
    <property type="protein sequence ID" value="GFZ78775.1"/>
    <property type="molecule type" value="Genomic_DNA"/>
</dbReference>
<evidence type="ECO:0000256" key="6">
    <source>
        <dbReference type="ARBA" id="ARBA00022989"/>
    </source>
</evidence>
<keyword evidence="5 9" id="KW-0812">Transmembrane</keyword>
<evidence type="ECO:0000256" key="5">
    <source>
        <dbReference type="ARBA" id="ARBA00022692"/>
    </source>
</evidence>
<feature type="transmembrane region" description="Helical" evidence="9">
    <location>
        <begin position="266"/>
        <end position="285"/>
    </location>
</feature>
<name>A0ABQ1ENH5_9BACL</name>
<dbReference type="PANTHER" id="PTHR32196">
    <property type="entry name" value="ABC TRANSPORTER PERMEASE PROTEIN YPHD-RELATED-RELATED"/>
    <property type="match status" value="1"/>
</dbReference>
<feature type="transmembrane region" description="Helical" evidence="9">
    <location>
        <begin position="121"/>
        <end position="139"/>
    </location>
</feature>
<evidence type="ECO:0000256" key="2">
    <source>
        <dbReference type="ARBA" id="ARBA00022448"/>
    </source>
</evidence>
<dbReference type="Pfam" id="PF02653">
    <property type="entry name" value="BPD_transp_2"/>
    <property type="match status" value="1"/>
</dbReference>
<evidence type="ECO:0000256" key="1">
    <source>
        <dbReference type="ARBA" id="ARBA00004651"/>
    </source>
</evidence>
<evidence type="ECO:0000313" key="11">
    <source>
        <dbReference type="Proteomes" id="UP000615455"/>
    </source>
</evidence>
<evidence type="ECO:0000256" key="7">
    <source>
        <dbReference type="ARBA" id="ARBA00023136"/>
    </source>
</evidence>
<keyword evidence="6 9" id="KW-1133">Transmembrane helix</keyword>